<dbReference type="InterPro" id="IPR036388">
    <property type="entry name" value="WH-like_DNA-bd_sf"/>
</dbReference>
<dbReference type="InterPro" id="IPR037171">
    <property type="entry name" value="NagB/RpiA_transferase-like"/>
</dbReference>
<evidence type="ECO:0000313" key="7">
    <source>
        <dbReference type="Proteomes" id="UP000242243"/>
    </source>
</evidence>
<dbReference type="PRINTS" id="PR00037">
    <property type="entry name" value="HTHLACR"/>
</dbReference>
<gene>
    <name evidence="5" type="primary">fruR</name>
    <name evidence="5" type="ORF">HHA03_07670</name>
    <name evidence="6" type="ORF">SAMN05421839_10663</name>
</gene>
<dbReference type="PANTHER" id="PTHR30363:SF56">
    <property type="entry name" value="TRANSCRIPTIONAL REGULATOR, DEOR FAMILY"/>
    <property type="match status" value="1"/>
</dbReference>
<dbReference type="AlphaFoldDB" id="A0A1I5MRE0"/>
<evidence type="ECO:0000313" key="5">
    <source>
        <dbReference type="EMBL" id="GEM01235.1"/>
    </source>
</evidence>
<accession>A0A1I5MRE0</accession>
<dbReference type="InterPro" id="IPR014036">
    <property type="entry name" value="DeoR-like_C"/>
</dbReference>
<dbReference type="Proteomes" id="UP000242243">
    <property type="component" value="Unassembled WGS sequence"/>
</dbReference>
<reference evidence="6 7" key="1">
    <citation type="submission" date="2016-10" db="EMBL/GenBank/DDBJ databases">
        <authorList>
            <person name="de Groot N.N."/>
        </authorList>
    </citation>
    <scope>NUCLEOTIDE SEQUENCE [LARGE SCALE GENOMIC DNA]</scope>
    <source>
        <strain evidence="6 7">DSM 17073</strain>
    </source>
</reference>
<dbReference type="SMART" id="SM01134">
    <property type="entry name" value="DeoRC"/>
    <property type="match status" value="1"/>
</dbReference>
<dbReference type="GO" id="GO:0003700">
    <property type="term" value="F:DNA-binding transcription factor activity"/>
    <property type="evidence" value="ECO:0007669"/>
    <property type="project" value="InterPro"/>
</dbReference>
<name>A0A1I5MRE0_9BACI</name>
<keyword evidence="2" id="KW-0238">DNA-binding</keyword>
<organism evidence="6 7">
    <name type="scientific">Halolactibacillus halophilus</name>
    <dbReference type="NCBI Taxonomy" id="306540"/>
    <lineage>
        <taxon>Bacteria</taxon>
        <taxon>Bacillati</taxon>
        <taxon>Bacillota</taxon>
        <taxon>Bacilli</taxon>
        <taxon>Bacillales</taxon>
        <taxon>Bacillaceae</taxon>
        <taxon>Halolactibacillus</taxon>
    </lineage>
</organism>
<protein>
    <submittedName>
        <fullName evidence="5 6">DeoR family transcriptional regulator</fullName>
    </submittedName>
</protein>
<dbReference type="OrthoDB" id="9797223at2"/>
<dbReference type="RefSeq" id="WP_089830526.1">
    <property type="nucleotide sequence ID" value="NZ_BJWI01000007.1"/>
</dbReference>
<evidence type="ECO:0000256" key="1">
    <source>
        <dbReference type="ARBA" id="ARBA00023015"/>
    </source>
</evidence>
<dbReference type="Pfam" id="PF00455">
    <property type="entry name" value="DeoRC"/>
    <property type="match status" value="1"/>
</dbReference>
<dbReference type="Pfam" id="PF08220">
    <property type="entry name" value="HTH_DeoR"/>
    <property type="match status" value="1"/>
</dbReference>
<dbReference type="InterPro" id="IPR036390">
    <property type="entry name" value="WH_DNA-bd_sf"/>
</dbReference>
<dbReference type="SUPFAM" id="SSF46785">
    <property type="entry name" value="Winged helix' DNA-binding domain"/>
    <property type="match status" value="1"/>
</dbReference>
<dbReference type="SMART" id="SM00420">
    <property type="entry name" value="HTH_DEOR"/>
    <property type="match status" value="1"/>
</dbReference>
<dbReference type="PANTHER" id="PTHR30363">
    <property type="entry name" value="HTH-TYPE TRANSCRIPTIONAL REGULATOR SRLR-RELATED"/>
    <property type="match status" value="1"/>
</dbReference>
<reference evidence="5 8" key="2">
    <citation type="submission" date="2019-07" db="EMBL/GenBank/DDBJ databases">
        <title>Whole genome shotgun sequence of Halolactibacillus halophilus NBRC 100868.</title>
        <authorList>
            <person name="Hosoyama A."/>
            <person name="Uohara A."/>
            <person name="Ohji S."/>
            <person name="Ichikawa N."/>
        </authorList>
    </citation>
    <scope>NUCLEOTIDE SEQUENCE [LARGE SCALE GENOMIC DNA]</scope>
    <source>
        <strain evidence="5 8">NBRC 100868</strain>
    </source>
</reference>
<dbReference type="InterPro" id="IPR001034">
    <property type="entry name" value="DeoR_HTH"/>
</dbReference>
<proteinExistence type="predicted"/>
<dbReference type="Gene3D" id="3.40.50.1360">
    <property type="match status" value="1"/>
</dbReference>
<dbReference type="Proteomes" id="UP000321547">
    <property type="component" value="Unassembled WGS sequence"/>
</dbReference>
<dbReference type="EMBL" id="BJWI01000007">
    <property type="protein sequence ID" value="GEM01235.1"/>
    <property type="molecule type" value="Genomic_DNA"/>
</dbReference>
<sequence>MLTPKRHALILEELSKKQTITIQDLVDLMHVSESTIRRDLSELEKQALLKRVHGGAIAVSQIKDEPSVQEKKQRGTTEKKEIAQYAAALVEDYDVIYLDAGTTTYEMIPFLKDRPITVVTNGLMHLDLLQHYQISTYIIGGKVKDKTGAVIGSVALKQIEHYHFNMAFIGANGVDLTFGYSTPDPEEGDLKEKALSLSDQRFVLADHSKLQTKSAYRFSELSEATLITDRLLETDRIDYEKNTDILEAMT</sequence>
<dbReference type="STRING" id="306540.SAMN05421839_10663"/>
<dbReference type="Gene3D" id="1.10.10.10">
    <property type="entry name" value="Winged helix-like DNA-binding domain superfamily/Winged helix DNA-binding domain"/>
    <property type="match status" value="1"/>
</dbReference>
<keyword evidence="1" id="KW-0805">Transcription regulation</keyword>
<dbReference type="SUPFAM" id="SSF100950">
    <property type="entry name" value="NagB/RpiA/CoA transferase-like"/>
    <property type="match status" value="1"/>
</dbReference>
<dbReference type="PROSITE" id="PS51000">
    <property type="entry name" value="HTH_DEOR_2"/>
    <property type="match status" value="1"/>
</dbReference>
<evidence type="ECO:0000259" key="4">
    <source>
        <dbReference type="PROSITE" id="PS51000"/>
    </source>
</evidence>
<evidence type="ECO:0000256" key="2">
    <source>
        <dbReference type="ARBA" id="ARBA00023125"/>
    </source>
</evidence>
<dbReference type="InterPro" id="IPR050313">
    <property type="entry name" value="Carb_Metab_HTH_regulators"/>
</dbReference>
<feature type="domain" description="HTH deoR-type" evidence="4">
    <location>
        <begin position="3"/>
        <end position="58"/>
    </location>
</feature>
<dbReference type="PROSITE" id="PS00894">
    <property type="entry name" value="HTH_DEOR_1"/>
    <property type="match status" value="1"/>
</dbReference>
<evidence type="ECO:0000256" key="3">
    <source>
        <dbReference type="ARBA" id="ARBA00023163"/>
    </source>
</evidence>
<dbReference type="InterPro" id="IPR018356">
    <property type="entry name" value="Tscrpt_reg_HTH_DeoR_CS"/>
</dbReference>
<dbReference type="EMBL" id="FOXC01000006">
    <property type="protein sequence ID" value="SFP12060.1"/>
    <property type="molecule type" value="Genomic_DNA"/>
</dbReference>
<keyword evidence="3" id="KW-0804">Transcription</keyword>
<evidence type="ECO:0000313" key="8">
    <source>
        <dbReference type="Proteomes" id="UP000321547"/>
    </source>
</evidence>
<dbReference type="GO" id="GO:0003677">
    <property type="term" value="F:DNA binding"/>
    <property type="evidence" value="ECO:0007669"/>
    <property type="project" value="UniProtKB-KW"/>
</dbReference>
<keyword evidence="8" id="KW-1185">Reference proteome</keyword>
<evidence type="ECO:0000313" key="6">
    <source>
        <dbReference type="EMBL" id="SFP12060.1"/>
    </source>
</evidence>